<dbReference type="PANTHER" id="PTHR23508:SF10">
    <property type="entry name" value="CARBOXYLIC ACID TRANSPORTER PROTEIN HOMOLOG"/>
    <property type="match status" value="1"/>
</dbReference>
<dbReference type="CDD" id="cd17316">
    <property type="entry name" value="MFS_SV2_like"/>
    <property type="match status" value="1"/>
</dbReference>
<dbReference type="PATRIC" id="fig|43687.5.peg.886"/>
<dbReference type="EMBL" id="CP012176">
    <property type="protein sequence ID" value="AKV82918.1"/>
    <property type="molecule type" value="Genomic_DNA"/>
</dbReference>
<dbReference type="PROSITE" id="PS50850">
    <property type="entry name" value="MFS"/>
    <property type="match status" value="1"/>
</dbReference>
<evidence type="ECO:0000256" key="1">
    <source>
        <dbReference type="ARBA" id="ARBA00004141"/>
    </source>
</evidence>
<evidence type="ECO:0000256" key="5">
    <source>
        <dbReference type="SAM" id="Phobius"/>
    </source>
</evidence>
<evidence type="ECO:0000313" key="13">
    <source>
        <dbReference type="Proteomes" id="UP000029084"/>
    </source>
</evidence>
<feature type="transmembrane region" description="Helical" evidence="5">
    <location>
        <begin position="341"/>
        <end position="359"/>
    </location>
</feature>
<dbReference type="OrthoDB" id="117970at2157"/>
<evidence type="ECO:0000313" key="11">
    <source>
        <dbReference type="EMBL" id="AKV82032.1"/>
    </source>
</evidence>
<dbReference type="Proteomes" id="UP000029084">
    <property type="component" value="Chromosome"/>
</dbReference>
<feature type="transmembrane region" description="Helical" evidence="5">
    <location>
        <begin position="66"/>
        <end position="85"/>
    </location>
</feature>
<evidence type="ECO:0000313" key="18">
    <source>
        <dbReference type="Proteomes" id="UP000068832"/>
    </source>
</evidence>
<dbReference type="AlphaFoldDB" id="A0A088E3L5"/>
<feature type="transmembrane region" description="Helical" evidence="5">
    <location>
        <begin position="152"/>
        <end position="171"/>
    </location>
</feature>
<evidence type="ECO:0000256" key="4">
    <source>
        <dbReference type="ARBA" id="ARBA00023136"/>
    </source>
</evidence>
<evidence type="ECO:0000313" key="12">
    <source>
        <dbReference type="EMBL" id="AKV82918.1"/>
    </source>
</evidence>
<dbReference type="Proteomes" id="UP000056255">
    <property type="component" value="Chromosome"/>
</dbReference>
<feature type="transmembrane region" description="Helical" evidence="5">
    <location>
        <begin position="221"/>
        <end position="241"/>
    </location>
</feature>
<feature type="transmembrane region" description="Helical" evidence="5">
    <location>
        <begin position="37"/>
        <end position="59"/>
    </location>
</feature>
<evidence type="ECO:0000313" key="16">
    <source>
        <dbReference type="Proteomes" id="UP000062398"/>
    </source>
</evidence>
<dbReference type="EMBL" id="CP008822">
    <property type="protein sequence ID" value="AIM27019.1"/>
    <property type="molecule type" value="Genomic_DNA"/>
</dbReference>
<keyword evidence="4 5" id="KW-0472">Membrane</keyword>
<evidence type="ECO:0000313" key="9">
    <source>
        <dbReference type="EMBL" id="AKV77540.1"/>
    </source>
</evidence>
<keyword evidence="2 5" id="KW-0812">Transmembrane</keyword>
<dbReference type="EMBL" id="CP012175">
    <property type="protein sequence ID" value="AKV82032.1"/>
    <property type="molecule type" value="Genomic_DNA"/>
</dbReference>
<evidence type="ECO:0000313" key="10">
    <source>
        <dbReference type="EMBL" id="AKV79787.1"/>
    </source>
</evidence>
<dbReference type="GeneID" id="91755323"/>
<sequence precursor="true">MLKTIISLLLIFLLAALSVYSISFVLPSLSSIYGQGVYFTVPLSWIGGSIGGVALSVLADRWSRRLSLLVSIVLFVVPLLLNAFVKSLFLLYVLWFLIGFGVNGENGISYAYAAELSPPRYRGFVGSVMQGLYFIGGLLGLLWAFLFRNLEIYFLSLGLVSLVSFILWFLIPESTRRSHSTSRKVSIFKVLILGSIFAVGSFLFVVPLVSLSFTLLSSLRIDAFLIISIALAVGMISFTLAGRISDKIGRKRTTFLFIAISVPFSLLMLLTANPLLLSISLIILMIGSSFFAYFGVWMSEVFPPEMRATGTNLVFFLGRLVGGGFGVSIVLLMPFGLKNDLGIALIASSLLVLGSVIGLPETVKR</sequence>
<dbReference type="RefSeq" id="WP_012020820.1">
    <property type="nucleotide sequence ID" value="NZ_CP008822.1"/>
</dbReference>
<evidence type="ECO:0000256" key="2">
    <source>
        <dbReference type="ARBA" id="ARBA00022692"/>
    </source>
</evidence>
<dbReference type="Proteomes" id="UP000061362">
    <property type="component" value="Chromosome"/>
</dbReference>
<evidence type="ECO:0000313" key="17">
    <source>
        <dbReference type="Proteomes" id="UP000062475"/>
    </source>
</evidence>
<dbReference type="GO" id="GO:0005886">
    <property type="term" value="C:plasma membrane"/>
    <property type="evidence" value="ECO:0007669"/>
    <property type="project" value="TreeGrafter"/>
</dbReference>
<dbReference type="PANTHER" id="PTHR23508">
    <property type="entry name" value="CARBOXYLIC ACID TRANSPORTER PROTEIN HOMOLOG"/>
    <property type="match status" value="1"/>
</dbReference>
<comment type="subcellular location">
    <subcellularLocation>
        <location evidence="1">Membrane</location>
        <topology evidence="1">Multi-pass membrane protein</topology>
    </subcellularLocation>
</comment>
<dbReference type="Proteomes" id="UP000068832">
    <property type="component" value="Chromosome"/>
</dbReference>
<feature type="domain" description="Major facilitator superfamily (MFS) profile" evidence="6">
    <location>
        <begin position="1"/>
        <end position="365"/>
    </location>
</feature>
<gene>
    <name evidence="7" type="ORF">HA72_0860</name>
    <name evidence="8" type="ORF">MsedA_0876</name>
    <name evidence="9" type="ORF">MsedB_0877</name>
    <name evidence="10" type="ORF">MsedC_0876</name>
    <name evidence="11" type="ORF">MsedD_0877</name>
    <name evidence="12" type="ORF">MsedE_0876</name>
</gene>
<evidence type="ECO:0000313" key="8">
    <source>
        <dbReference type="EMBL" id="AKV73938.1"/>
    </source>
</evidence>
<dbReference type="InterPro" id="IPR036259">
    <property type="entry name" value="MFS_trans_sf"/>
</dbReference>
<evidence type="ECO:0000256" key="3">
    <source>
        <dbReference type="ARBA" id="ARBA00022989"/>
    </source>
</evidence>
<feature type="transmembrane region" description="Helical" evidence="5">
    <location>
        <begin position="91"/>
        <end position="112"/>
    </location>
</feature>
<reference evidence="15 16" key="2">
    <citation type="journal article" date="2015" name="Genome Announc.">
        <title>Complete Genome Sequences of Evolved Arsenate-Resistant Metallosphaera sedula Strains.</title>
        <authorList>
            <person name="Ai C."/>
            <person name="McCarthy S."/>
            <person name="Schackwitz W."/>
            <person name="Martin J."/>
            <person name="Lipzen A."/>
            <person name="Blum P."/>
        </authorList>
    </citation>
    <scope>NUCLEOTIDE SEQUENCE [LARGE SCALE GENOMIC DNA]</scope>
    <source>
        <strain evidence="10 16">ARS120-1</strain>
        <strain evidence="11 15">ARS120-2</strain>
        <strain evidence="8 18">ARS50-1</strain>
        <strain evidence="9 17">ARS50-2</strain>
    </source>
</reference>
<dbReference type="GO" id="GO:0046943">
    <property type="term" value="F:carboxylic acid transmembrane transporter activity"/>
    <property type="evidence" value="ECO:0007669"/>
    <property type="project" value="TreeGrafter"/>
</dbReference>
<dbReference type="Gene3D" id="1.20.1250.20">
    <property type="entry name" value="MFS general substrate transporter like domains"/>
    <property type="match status" value="2"/>
</dbReference>
<feature type="transmembrane region" description="Helical" evidence="5">
    <location>
        <begin position="310"/>
        <end position="335"/>
    </location>
</feature>
<feature type="transmembrane region" description="Helical" evidence="5">
    <location>
        <begin position="191"/>
        <end position="215"/>
    </location>
</feature>
<protein>
    <submittedName>
        <fullName evidence="8">MFS transporter</fullName>
    </submittedName>
    <submittedName>
        <fullName evidence="7">Major facilitator superfamily MFS_1</fullName>
    </submittedName>
</protein>
<dbReference type="EMBL" id="CP012174">
    <property type="protein sequence ID" value="AKV79787.1"/>
    <property type="molecule type" value="Genomic_DNA"/>
</dbReference>
<feature type="transmembrane region" description="Helical" evidence="5">
    <location>
        <begin position="276"/>
        <end position="298"/>
    </location>
</feature>
<dbReference type="InterPro" id="IPR011701">
    <property type="entry name" value="MFS"/>
</dbReference>
<proteinExistence type="predicted"/>
<reference evidence="12 14" key="3">
    <citation type="submission" date="2015-07" db="EMBL/GenBank/DDBJ databases">
        <title>Physiological, transcriptional responses and genome re-sequencing of acid resistant extremely thermoacidophilic Metallosphaera sedula SARC-M1.</title>
        <authorList>
            <person name="Ai C."/>
            <person name="McCarthy S."/>
            <person name="Eckrich V."/>
            <person name="Rudrappa D."/>
            <person name="Qiu G."/>
            <person name="Blum P."/>
        </authorList>
    </citation>
    <scope>NUCLEOTIDE SEQUENCE [LARGE SCALE GENOMIC DNA]</scope>
    <source>
        <strain evidence="12 14">SARC-M1</strain>
    </source>
</reference>
<dbReference type="SUPFAM" id="SSF103473">
    <property type="entry name" value="MFS general substrate transporter"/>
    <property type="match status" value="1"/>
</dbReference>
<accession>A0A088E3L5</accession>
<dbReference type="InterPro" id="IPR020846">
    <property type="entry name" value="MFS_dom"/>
</dbReference>
<feature type="transmembrane region" description="Helical" evidence="5">
    <location>
        <begin position="124"/>
        <end position="146"/>
    </location>
</feature>
<dbReference type="EMBL" id="CP012173">
    <property type="protein sequence ID" value="AKV77540.1"/>
    <property type="molecule type" value="Genomic_DNA"/>
</dbReference>
<dbReference type="EMBL" id="CP012172">
    <property type="protein sequence ID" value="AKV73938.1"/>
    <property type="molecule type" value="Genomic_DNA"/>
</dbReference>
<evidence type="ECO:0000259" key="6">
    <source>
        <dbReference type="PROSITE" id="PS50850"/>
    </source>
</evidence>
<dbReference type="Proteomes" id="UP000062398">
    <property type="component" value="Chromosome"/>
</dbReference>
<feature type="transmembrane region" description="Helical" evidence="5">
    <location>
        <begin position="253"/>
        <end position="270"/>
    </location>
</feature>
<evidence type="ECO:0000313" key="14">
    <source>
        <dbReference type="Proteomes" id="UP000056255"/>
    </source>
</evidence>
<keyword evidence="3 5" id="KW-1133">Transmembrane helix</keyword>
<reference evidence="7 13" key="1">
    <citation type="journal article" date="2014" name="J. Bacteriol.">
        <title>Role of an Archaeal PitA Transporter in the Copper and Arsenic Resistance of Metallosphaera sedula, an Extreme Thermoacidophile.</title>
        <authorList>
            <person name="McCarthy S."/>
            <person name="Ai C."/>
            <person name="Wheaton G."/>
            <person name="Tevatia R."/>
            <person name="Eckrich V."/>
            <person name="Kelly R."/>
            <person name="Blum P."/>
        </authorList>
    </citation>
    <scope>NUCLEOTIDE SEQUENCE [LARGE SCALE GENOMIC DNA]</scope>
    <source>
        <strain evidence="7 13">CuR1</strain>
    </source>
</reference>
<dbReference type="Proteomes" id="UP000062475">
    <property type="component" value="Chromosome"/>
</dbReference>
<dbReference type="OMA" id="GVWMSEV"/>
<evidence type="ECO:0000313" key="7">
    <source>
        <dbReference type="EMBL" id="AIM27019.1"/>
    </source>
</evidence>
<organism evidence="7 13">
    <name type="scientific">Metallosphaera sedula</name>
    <dbReference type="NCBI Taxonomy" id="43687"/>
    <lineage>
        <taxon>Archaea</taxon>
        <taxon>Thermoproteota</taxon>
        <taxon>Thermoprotei</taxon>
        <taxon>Sulfolobales</taxon>
        <taxon>Sulfolobaceae</taxon>
        <taxon>Metallosphaera</taxon>
    </lineage>
</organism>
<evidence type="ECO:0000313" key="15">
    <source>
        <dbReference type="Proteomes" id="UP000061362"/>
    </source>
</evidence>
<name>A0A088E3L5_9CREN</name>
<dbReference type="Pfam" id="PF07690">
    <property type="entry name" value="MFS_1"/>
    <property type="match status" value="1"/>
</dbReference>